<organism evidence="2 3">
    <name type="scientific">Lawsonella clevelandensis</name>
    <dbReference type="NCBI Taxonomy" id="1528099"/>
    <lineage>
        <taxon>Bacteria</taxon>
        <taxon>Bacillati</taxon>
        <taxon>Actinomycetota</taxon>
        <taxon>Actinomycetes</taxon>
        <taxon>Mycobacteriales</taxon>
        <taxon>Lawsonellaceae</taxon>
        <taxon>Lawsonella</taxon>
    </lineage>
</organism>
<feature type="domain" description="Polysaccharide pyruvyl transferase" evidence="1">
    <location>
        <begin position="33"/>
        <end position="220"/>
    </location>
</feature>
<evidence type="ECO:0000259" key="1">
    <source>
        <dbReference type="Pfam" id="PF04230"/>
    </source>
</evidence>
<sequence length="533" mass="58292">MTIQSVLHQHPRRAWQPGRPRVYYLVAPAGVPNWGDELIAATWLRYLAHTHPHDTVVVDCHNPGKAAVLLRDLHPHLVVTNTLWDLVERAGRRIFPQDKEPIDPTDITTQQLEQLCTLTRTWVLDGGAQADLATNLDLVGSADVLHIVGGGYLNDMWPHHAAIVAAVAAVADRPRPEGEPRPLFVATGAGLMPQRLGVTLPYLLQADVVTVRDAASEAILHHTVNAVTSQQEPSATPTLPEFFTELTPRAEFAKVGDDTWLAVALGIMECATQRQAEERAAAQNRNFCTRLAAKMRCAVQSAHAAHAAYSAHSGRAADGAVDRKAAGEAANSAAFGMPLLEWGCEHLTVADTYNYFPYHPAPEGCTTILCVQSDLVDDKETLWAWLRETLADWKVQGSELLVVECIPYGDYAVWQNVIEQDFPGAQFMPFARLWREGLPVGENVRWLSTRFHPHLLASAAGCAGVAVDAHDGDYYAVKHESVQAAGSLWPIVYPVGLPPQPPTHTCDVSRRETMVRGALDLANAIYCGTTEQC</sequence>
<reference evidence="2 3" key="1">
    <citation type="submission" date="2017-08" db="EMBL/GenBank/DDBJ databases">
        <title>Infants hospitalized years apart are colonized by the same room-sourced microbial strains.</title>
        <authorList>
            <person name="Brooks B."/>
            <person name="Olm M.R."/>
            <person name="Firek B.A."/>
            <person name="Baker R."/>
            <person name="Thomas B.C."/>
            <person name="Morowitz M.J."/>
            <person name="Banfield J.F."/>
        </authorList>
    </citation>
    <scope>NUCLEOTIDE SEQUENCE [LARGE SCALE GENOMIC DNA]</scope>
    <source>
        <strain evidence="2">S2_006_000_R1_57</strain>
    </source>
</reference>
<dbReference type="Proteomes" id="UP000248606">
    <property type="component" value="Unassembled WGS sequence"/>
</dbReference>
<dbReference type="Pfam" id="PF04230">
    <property type="entry name" value="PS_pyruv_trans"/>
    <property type="match status" value="1"/>
</dbReference>
<accession>A0A2W5ID88</accession>
<dbReference type="EMBL" id="QFOZ01000004">
    <property type="protein sequence ID" value="PZP89053.1"/>
    <property type="molecule type" value="Genomic_DNA"/>
</dbReference>
<proteinExistence type="predicted"/>
<name>A0A2W5ID88_9ACTN</name>
<dbReference type="InterPro" id="IPR007345">
    <property type="entry name" value="Polysacch_pyruvyl_Trfase"/>
</dbReference>
<dbReference type="RefSeq" id="WP_303678739.1">
    <property type="nucleotide sequence ID" value="NZ_CAKZIO010000004.1"/>
</dbReference>
<comment type="caution">
    <text evidence="2">The sequence shown here is derived from an EMBL/GenBank/DDBJ whole genome shotgun (WGS) entry which is preliminary data.</text>
</comment>
<gene>
    <name evidence="2" type="ORF">DI579_03895</name>
</gene>
<evidence type="ECO:0000313" key="3">
    <source>
        <dbReference type="Proteomes" id="UP000248606"/>
    </source>
</evidence>
<evidence type="ECO:0000313" key="2">
    <source>
        <dbReference type="EMBL" id="PZP89053.1"/>
    </source>
</evidence>
<dbReference type="AlphaFoldDB" id="A0A2W5ID88"/>
<protein>
    <recommendedName>
        <fullName evidence="1">Polysaccharide pyruvyl transferase domain-containing protein</fullName>
    </recommendedName>
</protein>